<accession>A0A917WK05</accession>
<dbReference type="InterPro" id="IPR029055">
    <property type="entry name" value="Ntn_hydrolases_N"/>
</dbReference>
<evidence type="ECO:0000313" key="2">
    <source>
        <dbReference type="Proteomes" id="UP000649829"/>
    </source>
</evidence>
<dbReference type="PANTHER" id="PTHR43881:SF1">
    <property type="entry name" value="GAMMA-GLUTAMYLTRANSPEPTIDASE (AFU_ORTHOLOGUE AFUA_4G13580)"/>
    <property type="match status" value="1"/>
</dbReference>
<dbReference type="InterPro" id="IPR043137">
    <property type="entry name" value="GGT_ssub_C"/>
</dbReference>
<reference evidence="1" key="1">
    <citation type="journal article" date="2014" name="Int. J. Syst. Evol. Microbiol.">
        <title>Complete genome sequence of Corynebacterium casei LMG S-19264T (=DSM 44701T), isolated from a smear-ripened cheese.</title>
        <authorList>
            <consortium name="US DOE Joint Genome Institute (JGI-PGF)"/>
            <person name="Walter F."/>
            <person name="Albersmeier A."/>
            <person name="Kalinowski J."/>
            <person name="Ruckert C."/>
        </authorList>
    </citation>
    <scope>NUCLEOTIDE SEQUENCE</scope>
    <source>
        <strain evidence="1">CGMCC 1.6293</strain>
    </source>
</reference>
<dbReference type="PRINTS" id="PR01210">
    <property type="entry name" value="GGTRANSPTASE"/>
</dbReference>
<sequence length="596" mass="64913">MNDFTTRPEIRGTFGTVTSTHWIASTVGMGILEKGGNAFDAAVATGLTLQIVEPHLNGPAGDLPAIFRQAESDVQVLCAQGPAPAGATLEHYRKELGGEHALIPGSGHLATVIPGAFDGWMLMLRDYGTMEPADILAPAIGYARDGHPMLPRVADQIAGLAAYFAEHWPSSHATWCPDGKAPEAHKLFRNPDLAATYQRLADSAEGDTREARIDAVRRTWAEGFVAETIDRFVAEAEVMDVSESTHKGVLTKADMAGWEATVETPLSVEYHGWTVYKTQSWSQGPVLLQALQILKHFDLASMDPNGAEFVHTVIEAMKLAYADREAYYGDPAQSEIPMEHLLSDDYAAERARLITETASTEQRPGRVPGFEHLADACIARSTRNYEVSDVAAQEPTMAHLTDRKGDTVHLDVIDRWGNAVSATPSGGWLQSNPVVPGLGFPLNSRAQMYWLEDGQPLTLAPGRRPRTTLTPSMAEKDGALLAFGTPGGDQQDQWQLVWFLRFVHHGLSLQQGMDAPLFHSMHFQGSFYPRACKPAEMMIEPNVGEATIEGLRDRGHIVHVAGPWTVGRLTAAMREADGTLRAAATPRLMQAYAVGR</sequence>
<proteinExistence type="predicted"/>
<reference evidence="1" key="2">
    <citation type="submission" date="2020-09" db="EMBL/GenBank/DDBJ databases">
        <authorList>
            <person name="Sun Q."/>
            <person name="Zhou Y."/>
        </authorList>
    </citation>
    <scope>NUCLEOTIDE SEQUENCE</scope>
    <source>
        <strain evidence="1">CGMCC 1.6293</strain>
    </source>
</reference>
<comment type="caution">
    <text evidence="1">The sequence shown here is derived from an EMBL/GenBank/DDBJ whole genome shotgun (WGS) entry which is preliminary data.</text>
</comment>
<dbReference type="Gene3D" id="3.60.20.40">
    <property type="match status" value="1"/>
</dbReference>
<dbReference type="Proteomes" id="UP000649829">
    <property type="component" value="Unassembled WGS sequence"/>
</dbReference>
<protein>
    <submittedName>
        <fullName evidence="1">Gamma-glutamyltranspeptidase</fullName>
    </submittedName>
</protein>
<dbReference type="InterPro" id="IPR043138">
    <property type="entry name" value="GGT_lsub"/>
</dbReference>
<name>A0A917WK05_9RHOB</name>
<keyword evidence="2" id="KW-1185">Reference proteome</keyword>
<dbReference type="InterPro" id="IPR052896">
    <property type="entry name" value="GGT-like_enzyme"/>
</dbReference>
<dbReference type="SUPFAM" id="SSF56235">
    <property type="entry name" value="N-terminal nucleophile aminohydrolases (Ntn hydrolases)"/>
    <property type="match status" value="1"/>
</dbReference>
<evidence type="ECO:0000313" key="1">
    <source>
        <dbReference type="EMBL" id="GGM09143.1"/>
    </source>
</evidence>
<dbReference type="AlphaFoldDB" id="A0A917WK05"/>
<dbReference type="RefSeq" id="WP_028286837.1">
    <property type="nucleotide sequence ID" value="NZ_BMLF01000002.1"/>
</dbReference>
<dbReference type="PANTHER" id="PTHR43881">
    <property type="entry name" value="GAMMA-GLUTAMYLTRANSPEPTIDASE (AFU_ORTHOLOGUE AFUA_4G13580)"/>
    <property type="match status" value="1"/>
</dbReference>
<organism evidence="1 2">
    <name type="scientific">Pseudooceanicola nanhaiensis</name>
    <dbReference type="NCBI Taxonomy" id="375761"/>
    <lineage>
        <taxon>Bacteria</taxon>
        <taxon>Pseudomonadati</taxon>
        <taxon>Pseudomonadota</taxon>
        <taxon>Alphaproteobacteria</taxon>
        <taxon>Rhodobacterales</taxon>
        <taxon>Paracoccaceae</taxon>
        <taxon>Pseudooceanicola</taxon>
    </lineage>
</organism>
<dbReference type="Pfam" id="PF01019">
    <property type="entry name" value="G_glu_transpept"/>
    <property type="match status" value="1"/>
</dbReference>
<dbReference type="Gene3D" id="1.10.246.130">
    <property type="match status" value="1"/>
</dbReference>
<gene>
    <name evidence="1" type="primary">ggt</name>
    <name evidence="1" type="ORF">GCM10011534_33970</name>
</gene>
<dbReference type="EMBL" id="BMLF01000002">
    <property type="protein sequence ID" value="GGM09143.1"/>
    <property type="molecule type" value="Genomic_DNA"/>
</dbReference>